<dbReference type="Proteomes" id="UP001138997">
    <property type="component" value="Unassembled WGS sequence"/>
</dbReference>
<proteinExistence type="predicted"/>
<dbReference type="InterPro" id="IPR053173">
    <property type="entry name" value="SAM-binding_MTase"/>
</dbReference>
<evidence type="ECO:0000313" key="3">
    <source>
        <dbReference type="Proteomes" id="UP001138997"/>
    </source>
</evidence>
<organism evidence="2 3">
    <name type="scientific">Kineosporia babensis</name>
    <dbReference type="NCBI Taxonomy" id="499548"/>
    <lineage>
        <taxon>Bacteria</taxon>
        <taxon>Bacillati</taxon>
        <taxon>Actinomycetota</taxon>
        <taxon>Actinomycetes</taxon>
        <taxon>Kineosporiales</taxon>
        <taxon>Kineosporiaceae</taxon>
        <taxon>Kineosporia</taxon>
    </lineage>
</organism>
<evidence type="ECO:0000313" key="2">
    <source>
        <dbReference type="EMBL" id="MCD5314760.1"/>
    </source>
</evidence>
<reference evidence="2" key="1">
    <citation type="submission" date="2021-11" db="EMBL/GenBank/DDBJ databases">
        <title>Streptomyces corallinus and Kineosporia corallina sp. nov., two new coral-derived marine actinobacteria.</title>
        <authorList>
            <person name="Buangrab K."/>
            <person name="Sutthacheep M."/>
            <person name="Yeemin T."/>
            <person name="Harunari E."/>
            <person name="Igarashi Y."/>
            <person name="Sripreechasak P."/>
            <person name="Kanchanasin P."/>
            <person name="Tanasupawat S."/>
            <person name="Phongsopitanun W."/>
        </authorList>
    </citation>
    <scope>NUCLEOTIDE SEQUENCE</scope>
    <source>
        <strain evidence="2">JCM 31032</strain>
    </source>
</reference>
<dbReference type="EMBL" id="JAJOMB010000018">
    <property type="protein sequence ID" value="MCD5314760.1"/>
    <property type="molecule type" value="Genomic_DNA"/>
</dbReference>
<gene>
    <name evidence="2" type="ORF">LR394_28050</name>
</gene>
<dbReference type="Pfam" id="PF13649">
    <property type="entry name" value="Methyltransf_25"/>
    <property type="match status" value="1"/>
</dbReference>
<dbReference type="AlphaFoldDB" id="A0A9X1NIM4"/>
<dbReference type="Gene3D" id="3.40.50.150">
    <property type="entry name" value="Vaccinia Virus protein VP39"/>
    <property type="match status" value="1"/>
</dbReference>
<dbReference type="InterPro" id="IPR041698">
    <property type="entry name" value="Methyltransf_25"/>
</dbReference>
<comment type="caution">
    <text evidence="2">The sequence shown here is derived from an EMBL/GenBank/DDBJ whole genome shotgun (WGS) entry which is preliminary data.</text>
</comment>
<dbReference type="GO" id="GO:0032259">
    <property type="term" value="P:methylation"/>
    <property type="evidence" value="ECO:0007669"/>
    <property type="project" value="UniProtKB-KW"/>
</dbReference>
<keyword evidence="2" id="KW-0489">Methyltransferase</keyword>
<name>A0A9X1NIM4_9ACTN</name>
<dbReference type="GO" id="GO:0008168">
    <property type="term" value="F:methyltransferase activity"/>
    <property type="evidence" value="ECO:0007669"/>
    <property type="project" value="UniProtKB-KW"/>
</dbReference>
<dbReference type="RefSeq" id="WP_231447564.1">
    <property type="nucleotide sequence ID" value="NZ_JAJOMB010000018.1"/>
</dbReference>
<dbReference type="InterPro" id="IPR029063">
    <property type="entry name" value="SAM-dependent_MTases_sf"/>
</dbReference>
<protein>
    <submittedName>
        <fullName evidence="2">Methyltransferase domain-containing protein</fullName>
    </submittedName>
</protein>
<evidence type="ECO:0000259" key="1">
    <source>
        <dbReference type="Pfam" id="PF13649"/>
    </source>
</evidence>
<dbReference type="SUPFAM" id="SSF53335">
    <property type="entry name" value="S-adenosyl-L-methionine-dependent methyltransferases"/>
    <property type="match status" value="1"/>
</dbReference>
<keyword evidence="3" id="KW-1185">Reference proteome</keyword>
<sequence length="319" mass="34016">MTVMDALTARATVREWTKGAQTLAILEAVHRMGWLEQLREPTPATEFTTAQWSGNRVSGVLDVLKQAGVVTEVPGGYQLAPPFAALLTGASGVSLETVLDAVSLDLAALEKLDQEELELTGDAALIVARDAGVEADPVTQMLYRSVYDAMPEVSAVLESGGPMLDLGTGVGGALLTTAQLYPQLQLVGVDIVPEVIAEAERRRDQLGLSERVQLRCADAQTLPDQGTFRAAYWAQCFFPDASRTATLAMLRRALTTDGLLVLQEQLSGPTDTVQQGQRGISAGHTAEALTAEAEMAGFVLVRQVATNLGNLTVMRNQPE</sequence>
<dbReference type="PANTHER" id="PTHR45128:SF1">
    <property type="entry name" value="S-ADENOSYLMETHIONINE-DEPENDENT METHYLTRANSFERASE RV2258C"/>
    <property type="match status" value="1"/>
</dbReference>
<dbReference type="PANTHER" id="PTHR45128">
    <property type="entry name" value="METHYLTRANSFERASE TYPE 11"/>
    <property type="match status" value="1"/>
</dbReference>
<keyword evidence="2" id="KW-0808">Transferase</keyword>
<feature type="domain" description="Methyltransferase" evidence="1">
    <location>
        <begin position="164"/>
        <end position="258"/>
    </location>
</feature>
<dbReference type="CDD" id="cd02440">
    <property type="entry name" value="AdoMet_MTases"/>
    <property type="match status" value="1"/>
</dbReference>
<accession>A0A9X1NIM4</accession>